<dbReference type="PANTHER" id="PTHR15394">
    <property type="entry name" value="SERINE HYDROLASE RBBP9"/>
    <property type="match status" value="1"/>
</dbReference>
<evidence type="ECO:0000313" key="2">
    <source>
        <dbReference type="Proteomes" id="UP000230796"/>
    </source>
</evidence>
<dbReference type="InterPro" id="IPR010662">
    <property type="entry name" value="RBBP9/YdeN"/>
</dbReference>
<dbReference type="AlphaFoldDB" id="A0A2H0VIJ3"/>
<comment type="caution">
    <text evidence="1">The sequence shown here is derived from an EMBL/GenBank/DDBJ whole genome shotgun (WGS) entry which is preliminary data.</text>
</comment>
<dbReference type="SUPFAM" id="SSF53474">
    <property type="entry name" value="alpha/beta-Hydrolases"/>
    <property type="match status" value="1"/>
</dbReference>
<evidence type="ECO:0000313" key="1">
    <source>
        <dbReference type="EMBL" id="PIR98925.1"/>
    </source>
</evidence>
<name>A0A2H0VIJ3_9BACT</name>
<sequence length="178" mass="20599">MYEKTLILHAWFQTPESNWYPWLKGELEQRGYEVWVPELPIMPTDQPDMEAMLKFVMERDFVDADTVVIGHSLGSVLALRLAERIAFRKGILLAVWDFNDLTPEHASFWPNMIDHAKIKENVKEWIFPISDNDPYVTPAIAKEVAGRVNGRVVEMGKRGHFLTKEDGVSEVREILEFV</sequence>
<gene>
    <name evidence="1" type="ORF">COT87_02230</name>
</gene>
<organism evidence="1 2">
    <name type="scientific">Candidatus Collierbacteria bacterium CG10_big_fil_rev_8_21_14_0_10_44_9</name>
    <dbReference type="NCBI Taxonomy" id="1974535"/>
    <lineage>
        <taxon>Bacteria</taxon>
        <taxon>Candidatus Collieribacteriota</taxon>
    </lineage>
</organism>
<dbReference type="PANTHER" id="PTHR15394:SF3">
    <property type="entry name" value="SERINE HYDROLASE RBBP9"/>
    <property type="match status" value="1"/>
</dbReference>
<proteinExistence type="predicted"/>
<protein>
    <recommendedName>
        <fullName evidence="3">Alpha/beta hydrolase</fullName>
    </recommendedName>
</protein>
<dbReference type="GO" id="GO:0016787">
    <property type="term" value="F:hydrolase activity"/>
    <property type="evidence" value="ECO:0007669"/>
    <property type="project" value="InterPro"/>
</dbReference>
<accession>A0A2H0VIJ3</accession>
<dbReference type="EMBL" id="PFAF01000044">
    <property type="protein sequence ID" value="PIR98925.1"/>
    <property type="molecule type" value="Genomic_DNA"/>
</dbReference>
<dbReference type="InterPro" id="IPR029058">
    <property type="entry name" value="AB_hydrolase_fold"/>
</dbReference>
<dbReference type="Gene3D" id="3.40.50.1820">
    <property type="entry name" value="alpha/beta hydrolase"/>
    <property type="match status" value="1"/>
</dbReference>
<dbReference type="Pfam" id="PF06821">
    <property type="entry name" value="Ser_hydrolase"/>
    <property type="match status" value="1"/>
</dbReference>
<evidence type="ECO:0008006" key="3">
    <source>
        <dbReference type="Google" id="ProtNLM"/>
    </source>
</evidence>
<dbReference type="Proteomes" id="UP000230796">
    <property type="component" value="Unassembled WGS sequence"/>
</dbReference>
<reference evidence="2" key="1">
    <citation type="submission" date="2017-09" db="EMBL/GenBank/DDBJ databases">
        <title>Depth-based differentiation of microbial function through sediment-hosted aquifers and enrichment of novel symbionts in the deep terrestrial subsurface.</title>
        <authorList>
            <person name="Probst A.J."/>
            <person name="Ladd B."/>
            <person name="Jarett J.K."/>
            <person name="Geller-Mcgrath D.E."/>
            <person name="Sieber C.M.K."/>
            <person name="Emerson J.B."/>
            <person name="Anantharaman K."/>
            <person name="Thomas B.C."/>
            <person name="Malmstrom R."/>
            <person name="Stieglmeier M."/>
            <person name="Klingl A."/>
            <person name="Woyke T."/>
            <person name="Ryan C.M."/>
            <person name="Banfield J.F."/>
        </authorList>
    </citation>
    <scope>NUCLEOTIDE SEQUENCE [LARGE SCALE GENOMIC DNA]</scope>
</reference>